<evidence type="ECO:0000313" key="2">
    <source>
        <dbReference type="Proteomes" id="UP000822184"/>
    </source>
</evidence>
<name>A0AAE5H8T7_CLOBE</name>
<accession>A0AAE5H8T7</accession>
<proteinExistence type="predicted"/>
<comment type="caution">
    <text evidence="1">The sequence shown here is derived from an EMBL/GenBank/DDBJ whole genome shotgun (WGS) entry which is preliminary data.</text>
</comment>
<organism evidence="1 2">
    <name type="scientific">Clostridium beijerinckii</name>
    <name type="common">Clostridium MP</name>
    <dbReference type="NCBI Taxonomy" id="1520"/>
    <lineage>
        <taxon>Bacteria</taxon>
        <taxon>Bacillati</taxon>
        <taxon>Bacillota</taxon>
        <taxon>Clostridia</taxon>
        <taxon>Eubacteriales</taxon>
        <taxon>Clostridiaceae</taxon>
        <taxon>Clostridium</taxon>
    </lineage>
</organism>
<dbReference type="AlphaFoldDB" id="A0AAE5H8T7"/>
<protein>
    <submittedName>
        <fullName evidence="1">Glutaredoxin-related protein</fullName>
    </submittedName>
</protein>
<sequence length="426" mass="49921">MKENVFANIPNFVLSVQTGNETARGKNEFTNKGSMLDLTKDDRIIKVTYELLVGTNFREICKTTTNDLIEMCKYPINKYNQKSFKDLLLLLQDKDYIEIDTNDFSPKDIISIDTENLIVTNGFTTITQVEMDMINNITTNNRERNSLLKCYFFIKCMVHKREDNTHKGLYSLEFGEETQTIAMDYKYINKFTSINDINKFIKLLKEHKLIDYANFLKYPIGQPDRKQDAKNVYVVCEREDNFNMELVKDELKAGINQYKHEQEKDGWVICKEYKDNDKKVNGTKGKVQQMQNKSKDAKKLEKKIEVVEEPRVSQEESKVEPIIELPKEPRIIKTKRKGTGNIVKRPEPIRPADAVNSWDYMFAEDTYKMDVPNNEVPKIDLPEVEYDDRGQVILESVLSKEELDAYYKEQFEQNGYWGEKPRSIKF</sequence>
<dbReference type="Proteomes" id="UP000822184">
    <property type="component" value="Unassembled WGS sequence"/>
</dbReference>
<dbReference type="EMBL" id="JABTDW010000001">
    <property type="protein sequence ID" value="NSB17459.1"/>
    <property type="molecule type" value="Genomic_DNA"/>
</dbReference>
<gene>
    <name evidence="1" type="ORF">BCD95_005718</name>
</gene>
<dbReference type="RefSeq" id="WP_077855441.1">
    <property type="nucleotide sequence ID" value="NZ_JABTDW010000001.1"/>
</dbReference>
<evidence type="ECO:0000313" key="1">
    <source>
        <dbReference type="EMBL" id="NSB17459.1"/>
    </source>
</evidence>
<reference evidence="1" key="1">
    <citation type="submission" date="2020-06" db="EMBL/GenBank/DDBJ databases">
        <title>Genomic insights into acetone-butanol-ethanol (ABE) fermentation by sequencing solventogenic clostridia strains.</title>
        <authorList>
            <person name="Brown S."/>
        </authorList>
    </citation>
    <scope>NUCLEOTIDE SEQUENCE</scope>
    <source>
        <strain evidence="1">DJ123</strain>
    </source>
</reference>